<keyword evidence="17 20" id="KW-0472">Membrane</keyword>
<evidence type="ECO:0000256" key="11">
    <source>
        <dbReference type="ARBA" id="ARBA00022729"/>
    </source>
</evidence>
<dbReference type="GO" id="GO:0016020">
    <property type="term" value="C:membrane"/>
    <property type="evidence" value="ECO:0007669"/>
    <property type="project" value="UniProtKB-SubCell"/>
</dbReference>
<sequence length="609" mass="65352">MARVEFFLGLACILCLPSFTDSYQTGAPVSACNSLSPGHGVPTQTSTSPFAIEVSSLTYAPGGADVTVTLVSRCAGISFRGFLLTARRADTSKDGSAQIGTFDQPSGTQDQCTGSRTHTSKSDKEQVVFKWTPPSTDEGPIVFRATFVETQPVFWEDVHSDVLQVQGGTPVAPDNLVSSSLTTQAPGANCGVSTGSVTKDVACGTTKGCFSSCSGSTCSFLLSWAPDANGNNVIITLMAAVRPGNYYVAFGLSSDNSMGDDSVTECTNVGGNVRGYLSKNSRRDNDRLADQSDLISTTGSYDDGILTCTFTRAKTGSTNDVFNLDATKYTIFLAIGAASAAEILQHSDIPVISAEAVSMEDVTVDVGSTALNFPLIKVHGSLMMVAWIFAASIGIVMARYFKTVWSDSTWFGQKIWFQIHRTCMVIVLFATVVAFIIIFVEVGGYSEITGETYKKAHPILGIIVTALCVINPIMALFRPHPNTPNRPIFNWAHWAVGTAAHIMGVVTIFFGVRLEKSAAPDYIIYVLVAFVAWQFLIHLLLELTQCVGRNSDRSDMYEMSSPGSHTKPASSGEQSTFAKQLLLGTHMLVVTGFIIALLVILNIEDDHDH</sequence>
<feature type="transmembrane region" description="Helical" evidence="20">
    <location>
        <begin position="581"/>
        <end position="603"/>
    </location>
</feature>
<dbReference type="InterPro" id="IPR051237">
    <property type="entry name" value="Ferric-chelate_Red/DefProt"/>
</dbReference>
<evidence type="ECO:0000256" key="21">
    <source>
        <dbReference type="SAM" id="SignalP"/>
    </source>
</evidence>
<comment type="cofactor">
    <cofactor evidence="1">
        <name>heme b</name>
        <dbReference type="ChEBI" id="CHEBI:60344"/>
    </cofactor>
</comment>
<dbReference type="PROSITE" id="PS50836">
    <property type="entry name" value="DOMON"/>
    <property type="match status" value="1"/>
</dbReference>
<dbReference type="SMART" id="SM00665">
    <property type="entry name" value="B561"/>
    <property type="match status" value="1"/>
</dbReference>
<dbReference type="PANTHER" id="PTHR45828:SF9">
    <property type="entry name" value="CELL WALL INTEGRITY AND STRESS RESPONSE COMPONENT 4-LIKE-RELATED"/>
    <property type="match status" value="1"/>
</dbReference>
<dbReference type="Gene3D" id="2.60.40.4060">
    <property type="entry name" value="Reeler domain"/>
    <property type="match status" value="1"/>
</dbReference>
<evidence type="ECO:0000256" key="15">
    <source>
        <dbReference type="ARBA" id="ARBA00023004"/>
    </source>
</evidence>
<dbReference type="GO" id="GO:0042742">
    <property type="term" value="P:defense response to bacterium"/>
    <property type="evidence" value="ECO:0007669"/>
    <property type="project" value="UniProtKB-KW"/>
</dbReference>
<dbReference type="AlphaFoldDB" id="A0ABD0M9P8"/>
<dbReference type="Pfam" id="PF02014">
    <property type="entry name" value="Reeler"/>
    <property type="match status" value="1"/>
</dbReference>
<feature type="domain" description="Cytochrome b561" evidence="23">
    <location>
        <begin position="340"/>
        <end position="547"/>
    </location>
</feature>
<dbReference type="CDD" id="cd08544">
    <property type="entry name" value="Reeler"/>
    <property type="match status" value="1"/>
</dbReference>
<dbReference type="Pfam" id="PF03188">
    <property type="entry name" value="Cytochrom_B561"/>
    <property type="match status" value="1"/>
</dbReference>
<protein>
    <recommendedName>
        <fullName evidence="27">Ferric-chelate reductase 1</fullName>
    </recommendedName>
</protein>
<evidence type="ECO:0008006" key="27">
    <source>
        <dbReference type="Google" id="ProtNLM"/>
    </source>
</evidence>
<comment type="similarity">
    <text evidence="4">Belongs to the insect defense protein family.</text>
</comment>
<comment type="similarity">
    <text evidence="5">Belongs to the FRRS1 family.</text>
</comment>
<feature type="transmembrane region" description="Helical" evidence="20">
    <location>
        <begin position="382"/>
        <end position="401"/>
    </location>
</feature>
<dbReference type="InterPro" id="IPR006593">
    <property type="entry name" value="Cyt_b561/ferric_Rdtase_TM"/>
</dbReference>
<evidence type="ECO:0000256" key="9">
    <source>
        <dbReference type="ARBA" id="ARBA00022588"/>
    </source>
</evidence>
<name>A0ABD0M9P8_9CAEN</name>
<evidence type="ECO:0000256" key="20">
    <source>
        <dbReference type="SAM" id="Phobius"/>
    </source>
</evidence>
<dbReference type="InterPro" id="IPR042307">
    <property type="entry name" value="Reeler_sf"/>
</dbReference>
<keyword evidence="10 20" id="KW-0812">Transmembrane</keyword>
<dbReference type="InterPro" id="IPR005018">
    <property type="entry name" value="DOMON_domain"/>
</dbReference>
<keyword evidence="6" id="KW-0813">Transport</keyword>
<gene>
    <name evidence="25" type="ORF">BaRGS_00000340</name>
</gene>
<accession>A0ABD0M9P8</accession>
<feature type="transmembrane region" description="Helical" evidence="20">
    <location>
        <begin position="522"/>
        <end position="541"/>
    </location>
</feature>
<dbReference type="EMBL" id="JACVVK020000002">
    <property type="protein sequence ID" value="KAK7508101.1"/>
    <property type="molecule type" value="Genomic_DNA"/>
</dbReference>
<evidence type="ECO:0000256" key="8">
    <source>
        <dbReference type="ARBA" id="ARBA00022529"/>
    </source>
</evidence>
<evidence type="ECO:0000256" key="19">
    <source>
        <dbReference type="SAM" id="MobiDB-lite"/>
    </source>
</evidence>
<keyword evidence="9" id="KW-0399">Innate immunity</keyword>
<keyword evidence="8" id="KW-0929">Antimicrobial</keyword>
<evidence type="ECO:0000256" key="16">
    <source>
        <dbReference type="ARBA" id="ARBA00023022"/>
    </source>
</evidence>
<evidence type="ECO:0000256" key="3">
    <source>
        <dbReference type="ARBA" id="ARBA00004613"/>
    </source>
</evidence>
<organism evidence="25 26">
    <name type="scientific">Batillaria attramentaria</name>
    <dbReference type="NCBI Taxonomy" id="370345"/>
    <lineage>
        <taxon>Eukaryota</taxon>
        <taxon>Metazoa</taxon>
        <taxon>Spiralia</taxon>
        <taxon>Lophotrochozoa</taxon>
        <taxon>Mollusca</taxon>
        <taxon>Gastropoda</taxon>
        <taxon>Caenogastropoda</taxon>
        <taxon>Sorbeoconcha</taxon>
        <taxon>Cerithioidea</taxon>
        <taxon>Batillariidae</taxon>
        <taxon>Batillaria</taxon>
    </lineage>
</organism>
<comment type="caution">
    <text evidence="25">The sequence shown here is derived from an EMBL/GenBank/DDBJ whole genome shotgun (WGS) entry which is preliminary data.</text>
</comment>
<dbReference type="PROSITE" id="PS51019">
    <property type="entry name" value="REELIN"/>
    <property type="match status" value="1"/>
</dbReference>
<evidence type="ECO:0000256" key="12">
    <source>
        <dbReference type="ARBA" id="ARBA00022859"/>
    </source>
</evidence>
<evidence type="ECO:0000256" key="2">
    <source>
        <dbReference type="ARBA" id="ARBA00004141"/>
    </source>
</evidence>
<proteinExistence type="inferred from homology"/>
<evidence type="ECO:0000256" key="17">
    <source>
        <dbReference type="ARBA" id="ARBA00023136"/>
    </source>
</evidence>
<evidence type="ECO:0000259" key="24">
    <source>
        <dbReference type="PROSITE" id="PS51019"/>
    </source>
</evidence>
<comment type="subcellular location">
    <subcellularLocation>
        <location evidence="2">Membrane</location>
        <topology evidence="2">Multi-pass membrane protein</topology>
    </subcellularLocation>
    <subcellularLocation>
        <location evidence="3">Secreted</location>
    </subcellularLocation>
</comment>
<feature type="compositionally biased region" description="Polar residues" evidence="19">
    <location>
        <begin position="94"/>
        <end position="117"/>
    </location>
</feature>
<evidence type="ECO:0000256" key="13">
    <source>
        <dbReference type="ARBA" id="ARBA00022982"/>
    </source>
</evidence>
<reference evidence="25 26" key="1">
    <citation type="journal article" date="2023" name="Sci. Data">
        <title>Genome assembly of the Korean intertidal mud-creeper Batillaria attramentaria.</title>
        <authorList>
            <person name="Patra A.K."/>
            <person name="Ho P.T."/>
            <person name="Jun S."/>
            <person name="Lee S.J."/>
            <person name="Kim Y."/>
            <person name="Won Y.J."/>
        </authorList>
    </citation>
    <scope>NUCLEOTIDE SEQUENCE [LARGE SCALE GENOMIC DNA]</scope>
    <source>
        <strain evidence="25">Wonlab-2016</strain>
    </source>
</reference>
<evidence type="ECO:0000256" key="1">
    <source>
        <dbReference type="ARBA" id="ARBA00001970"/>
    </source>
</evidence>
<keyword evidence="12" id="KW-0391">Immunity</keyword>
<keyword evidence="15" id="KW-0408">Iron</keyword>
<dbReference type="GO" id="GO:0005576">
    <property type="term" value="C:extracellular region"/>
    <property type="evidence" value="ECO:0007669"/>
    <property type="project" value="UniProtKB-SubCell"/>
</dbReference>
<dbReference type="GO" id="GO:0045087">
    <property type="term" value="P:innate immune response"/>
    <property type="evidence" value="ECO:0007669"/>
    <property type="project" value="UniProtKB-KW"/>
</dbReference>
<feature type="transmembrane region" description="Helical" evidence="20">
    <location>
        <begin position="459"/>
        <end position="477"/>
    </location>
</feature>
<keyword evidence="7" id="KW-0964">Secreted</keyword>
<feature type="region of interest" description="Disordered" evidence="19">
    <location>
        <begin position="94"/>
        <end position="123"/>
    </location>
</feature>
<evidence type="ECO:0000256" key="18">
    <source>
        <dbReference type="ARBA" id="ARBA00023180"/>
    </source>
</evidence>
<evidence type="ECO:0000256" key="14">
    <source>
        <dbReference type="ARBA" id="ARBA00022989"/>
    </source>
</evidence>
<dbReference type="Proteomes" id="UP001519460">
    <property type="component" value="Unassembled WGS sequence"/>
</dbReference>
<evidence type="ECO:0000313" key="25">
    <source>
        <dbReference type="EMBL" id="KAK7508101.1"/>
    </source>
</evidence>
<keyword evidence="14 20" id="KW-1133">Transmembrane helix</keyword>
<keyword evidence="11 21" id="KW-0732">Signal</keyword>
<evidence type="ECO:0000256" key="10">
    <source>
        <dbReference type="ARBA" id="ARBA00022692"/>
    </source>
</evidence>
<feature type="signal peptide" evidence="21">
    <location>
        <begin position="1"/>
        <end position="22"/>
    </location>
</feature>
<evidence type="ECO:0000259" key="23">
    <source>
        <dbReference type="PROSITE" id="PS50939"/>
    </source>
</evidence>
<dbReference type="PROSITE" id="PS50939">
    <property type="entry name" value="CYTOCHROME_B561"/>
    <property type="match status" value="1"/>
</dbReference>
<evidence type="ECO:0000256" key="7">
    <source>
        <dbReference type="ARBA" id="ARBA00022525"/>
    </source>
</evidence>
<feature type="domain" description="DOMON" evidence="22">
    <location>
        <begin position="218"/>
        <end position="336"/>
    </location>
</feature>
<evidence type="ECO:0000259" key="22">
    <source>
        <dbReference type="PROSITE" id="PS50836"/>
    </source>
</evidence>
<dbReference type="InterPro" id="IPR002861">
    <property type="entry name" value="Reeler_dom"/>
</dbReference>
<keyword evidence="26" id="KW-1185">Reference proteome</keyword>
<keyword evidence="18" id="KW-0325">Glycoprotein</keyword>
<evidence type="ECO:0000256" key="4">
    <source>
        <dbReference type="ARBA" id="ARBA00008501"/>
    </source>
</evidence>
<feature type="chain" id="PRO_5044850178" description="Ferric-chelate reductase 1" evidence="21">
    <location>
        <begin position="23"/>
        <end position="609"/>
    </location>
</feature>
<evidence type="ECO:0000256" key="5">
    <source>
        <dbReference type="ARBA" id="ARBA00009195"/>
    </source>
</evidence>
<feature type="transmembrane region" description="Helical" evidence="20">
    <location>
        <begin position="422"/>
        <end position="439"/>
    </location>
</feature>
<evidence type="ECO:0000313" key="26">
    <source>
        <dbReference type="Proteomes" id="UP001519460"/>
    </source>
</evidence>
<feature type="transmembrane region" description="Helical" evidence="20">
    <location>
        <begin position="489"/>
        <end position="510"/>
    </location>
</feature>
<dbReference type="Pfam" id="PF03351">
    <property type="entry name" value="DOMON"/>
    <property type="match status" value="1"/>
</dbReference>
<dbReference type="SMART" id="SM00664">
    <property type="entry name" value="DoH"/>
    <property type="match status" value="1"/>
</dbReference>
<dbReference type="CDD" id="cd08760">
    <property type="entry name" value="Cyt_b561_FRRS1_like"/>
    <property type="match status" value="1"/>
</dbReference>
<evidence type="ECO:0000256" key="6">
    <source>
        <dbReference type="ARBA" id="ARBA00022448"/>
    </source>
</evidence>
<keyword evidence="16" id="KW-0044">Antibiotic</keyword>
<keyword evidence="13" id="KW-0249">Electron transport</keyword>
<dbReference type="Gene3D" id="1.20.120.1770">
    <property type="match status" value="1"/>
</dbReference>
<dbReference type="PANTHER" id="PTHR45828">
    <property type="entry name" value="CYTOCHROME B561/FERRIC REDUCTASE TRANSMEMBRANE"/>
    <property type="match status" value="1"/>
</dbReference>
<feature type="domain" description="Reelin" evidence="24">
    <location>
        <begin position="13"/>
        <end position="180"/>
    </location>
</feature>